<dbReference type="Gene3D" id="3.40.50.720">
    <property type="entry name" value="NAD(P)-binding Rossmann-like Domain"/>
    <property type="match status" value="1"/>
</dbReference>
<organism evidence="2 3">
    <name type="scientific">Paraburkholderia aspalathi</name>
    <dbReference type="NCBI Taxonomy" id="1324617"/>
    <lineage>
        <taxon>Bacteria</taxon>
        <taxon>Pseudomonadati</taxon>
        <taxon>Pseudomonadota</taxon>
        <taxon>Betaproteobacteria</taxon>
        <taxon>Burkholderiales</taxon>
        <taxon>Burkholderiaceae</taxon>
        <taxon>Paraburkholderia</taxon>
    </lineage>
</organism>
<dbReference type="SMART" id="SM00881">
    <property type="entry name" value="CoA_binding"/>
    <property type="match status" value="1"/>
</dbReference>
<dbReference type="InterPro" id="IPR036291">
    <property type="entry name" value="NAD(P)-bd_dom_sf"/>
</dbReference>
<dbReference type="EMBL" id="FPBH01000009">
    <property type="protein sequence ID" value="SFU09245.1"/>
    <property type="molecule type" value="Genomic_DNA"/>
</dbReference>
<dbReference type="SUPFAM" id="SSF56059">
    <property type="entry name" value="Glutathione synthetase ATP-binding domain-like"/>
    <property type="match status" value="1"/>
</dbReference>
<dbReference type="SUPFAM" id="SSF51735">
    <property type="entry name" value="NAD(P)-binding Rossmann-fold domains"/>
    <property type="match status" value="1"/>
</dbReference>
<dbReference type="GO" id="GO:0005524">
    <property type="term" value="F:ATP binding"/>
    <property type="evidence" value="ECO:0007669"/>
    <property type="project" value="InterPro"/>
</dbReference>
<proteinExistence type="predicted"/>
<dbReference type="OrthoDB" id="9807426at2"/>
<dbReference type="InterPro" id="IPR016102">
    <property type="entry name" value="Succinyl-CoA_synth-like"/>
</dbReference>
<evidence type="ECO:0000259" key="1">
    <source>
        <dbReference type="SMART" id="SM00881"/>
    </source>
</evidence>
<dbReference type="PANTHER" id="PTHR42793:SF1">
    <property type="entry name" value="PEPTIDYL-LYSINE N-ACETYLTRANSFERASE PATZ"/>
    <property type="match status" value="1"/>
</dbReference>
<dbReference type="InterPro" id="IPR032875">
    <property type="entry name" value="Succ_CoA_lig_flav_dom"/>
</dbReference>
<dbReference type="Pfam" id="PF13607">
    <property type="entry name" value="Succ_CoA_lig"/>
    <property type="match status" value="1"/>
</dbReference>
<dbReference type="Pfam" id="PF13549">
    <property type="entry name" value="ATP-grasp_5"/>
    <property type="match status" value="1"/>
</dbReference>
<gene>
    <name evidence="2" type="ORF">SAMN05192563_1009142</name>
</gene>
<name>A0A1I7DCA9_9BURK</name>
<sequence>MTRSPLDPLFRARSVALIGVSGDPKKMTGAPLQILRQTGFTGEVYPVNPKRAEVQGMRAYPRIDALPAVPDVAMIMLPASACAEAVRECAAKGIRACVIPSSGFEETDDGETIANDLKRAAEETGVVIVGPNCEGLWSVRSRLLLTFGSAARRDQLHHAPIAILSQSGAMAGALARHLQDDSVGCAYVVSVGNETVLTISDYLEWMIEQDDVEVVTLFIEGLRDGKRLLNAIERATAKGMRIVALKSGNTHAGAKAAASHTGKIASASIVYQHLLRRAGAVLVDSLTDLIAATKVLAIAPLPPARGAHGGVSVFSIPGGTRAMTADHLDAHGVALATFTRETVKVLTNALPEFGGVENPTDLTGQVLSHPGLFDTCLRAIAGDPNSEALIVQVANRGPRDVMERVDLLGAIARDTNLPIIATFLGDALSSADQAVLRAQRIVCARDPAEAARYLGWLFQACRRAEVTVQSELRDTAPLALPVSWPQMADWLAQAGCTPPPWRIVGPGMPAGATCQELVFPVAVKALPEDSDHKTELGLLALNVRDPGTVDVEAERIRWLLGRQDAGVLVQQMAAHGVEAILAAMRDPDFGPVMAIGLGGTAIELFGDVGWLTLPTDTCAVREALKPLRLSTLLAGFRGKPAADIDALVQAAVSFGDAFLATTPAPFEIEINPLIVLPEGQGVVAVDALFKS</sequence>
<dbReference type="Gene3D" id="3.30.1490.20">
    <property type="entry name" value="ATP-grasp fold, A domain"/>
    <property type="match status" value="1"/>
</dbReference>
<dbReference type="Pfam" id="PF13380">
    <property type="entry name" value="CoA_binding_2"/>
    <property type="match status" value="1"/>
</dbReference>
<protein>
    <submittedName>
        <fullName evidence="2">Acyl-CoA synthetase (NDP forming)</fullName>
    </submittedName>
</protein>
<reference evidence="2 3" key="1">
    <citation type="submission" date="2016-10" db="EMBL/GenBank/DDBJ databases">
        <authorList>
            <person name="de Groot N.N."/>
        </authorList>
    </citation>
    <scope>NUCLEOTIDE SEQUENCE [LARGE SCALE GENOMIC DNA]</scope>
    <source>
        <strain evidence="2 3">LMG 27731</strain>
    </source>
</reference>
<dbReference type="InterPro" id="IPR003781">
    <property type="entry name" value="CoA-bd"/>
</dbReference>
<dbReference type="SUPFAM" id="SSF52210">
    <property type="entry name" value="Succinyl-CoA synthetase domains"/>
    <property type="match status" value="2"/>
</dbReference>
<accession>A0A1I7DCA9</accession>
<dbReference type="InterPro" id="IPR013815">
    <property type="entry name" value="ATP_grasp_subdomain_1"/>
</dbReference>
<evidence type="ECO:0000313" key="3">
    <source>
        <dbReference type="Proteomes" id="UP000198844"/>
    </source>
</evidence>
<dbReference type="AlphaFoldDB" id="A0A1I7DCA9"/>
<dbReference type="Proteomes" id="UP000198844">
    <property type="component" value="Unassembled WGS sequence"/>
</dbReference>
<dbReference type="PANTHER" id="PTHR42793">
    <property type="entry name" value="COA BINDING DOMAIN CONTAINING PROTEIN"/>
    <property type="match status" value="1"/>
</dbReference>
<dbReference type="Gene3D" id="3.40.50.261">
    <property type="entry name" value="Succinyl-CoA synthetase domains"/>
    <property type="match status" value="2"/>
</dbReference>
<feature type="domain" description="CoA-binding" evidence="1">
    <location>
        <begin position="9"/>
        <end position="104"/>
    </location>
</feature>
<evidence type="ECO:0000313" key="2">
    <source>
        <dbReference type="EMBL" id="SFU09245.1"/>
    </source>
</evidence>
<dbReference type="RefSeq" id="WP_093635276.1">
    <property type="nucleotide sequence ID" value="NZ_FPBH01000009.1"/>
</dbReference>
<dbReference type="Gene3D" id="3.30.470.20">
    <property type="entry name" value="ATP-grasp fold, B domain"/>
    <property type="match status" value="1"/>
</dbReference>